<dbReference type="OrthoDB" id="5140048at2759"/>
<evidence type="ECO:0000313" key="2">
    <source>
        <dbReference type="EMBL" id="KAF1988957.1"/>
    </source>
</evidence>
<dbReference type="EMBL" id="ML977146">
    <property type="protein sequence ID" value="KAF1988957.1"/>
    <property type="molecule type" value="Genomic_DNA"/>
</dbReference>
<protein>
    <submittedName>
        <fullName evidence="2">Uncharacterized protein</fullName>
    </submittedName>
</protein>
<gene>
    <name evidence="2" type="ORF">K402DRAFT_461397</name>
</gene>
<evidence type="ECO:0000256" key="1">
    <source>
        <dbReference type="SAM" id="MobiDB-lite"/>
    </source>
</evidence>
<dbReference type="AlphaFoldDB" id="A0A6G1H7C4"/>
<proteinExistence type="predicted"/>
<accession>A0A6G1H7C4</accession>
<sequence>MAPIWEAIGIGAVISAIAGSYKFSEFAVKLKKLEEVRSQNETYIRLCERVRLDLAETDRLLKLPAIKKALSRNPEKVNWIESSIVDTRESLERIESVTGRVAKDSKGGHGRISLWHRLRWVLDENGKVVNRRMELATCHQTLSQVLGFLASLEPLACCLPEEAANETKKRTVNTVRFDAGTNVQDYEPQRRPRVAATNVGIGSYGEFQAPRRMTAADAAAGFNYGYRAPRRRNFETESMTSFSDFGGVRSQENNRSQAGGGRSYNKTVRHETRNYDNSDTGSLPPLRTHL</sequence>
<name>A0A6G1H7C4_9PEZI</name>
<evidence type="ECO:0000313" key="3">
    <source>
        <dbReference type="Proteomes" id="UP000800041"/>
    </source>
</evidence>
<keyword evidence="3" id="KW-1185">Reference proteome</keyword>
<feature type="region of interest" description="Disordered" evidence="1">
    <location>
        <begin position="242"/>
        <end position="290"/>
    </location>
</feature>
<organism evidence="2 3">
    <name type="scientific">Aulographum hederae CBS 113979</name>
    <dbReference type="NCBI Taxonomy" id="1176131"/>
    <lineage>
        <taxon>Eukaryota</taxon>
        <taxon>Fungi</taxon>
        <taxon>Dikarya</taxon>
        <taxon>Ascomycota</taxon>
        <taxon>Pezizomycotina</taxon>
        <taxon>Dothideomycetes</taxon>
        <taxon>Pleosporomycetidae</taxon>
        <taxon>Aulographales</taxon>
        <taxon>Aulographaceae</taxon>
    </lineage>
</organism>
<reference evidence="2" key="1">
    <citation type="journal article" date="2020" name="Stud. Mycol.">
        <title>101 Dothideomycetes genomes: a test case for predicting lifestyles and emergence of pathogens.</title>
        <authorList>
            <person name="Haridas S."/>
            <person name="Albert R."/>
            <person name="Binder M."/>
            <person name="Bloem J."/>
            <person name="Labutti K."/>
            <person name="Salamov A."/>
            <person name="Andreopoulos B."/>
            <person name="Baker S."/>
            <person name="Barry K."/>
            <person name="Bills G."/>
            <person name="Bluhm B."/>
            <person name="Cannon C."/>
            <person name="Castanera R."/>
            <person name="Culley D."/>
            <person name="Daum C."/>
            <person name="Ezra D."/>
            <person name="Gonzalez J."/>
            <person name="Henrissat B."/>
            <person name="Kuo A."/>
            <person name="Liang C."/>
            <person name="Lipzen A."/>
            <person name="Lutzoni F."/>
            <person name="Magnuson J."/>
            <person name="Mondo S."/>
            <person name="Nolan M."/>
            <person name="Ohm R."/>
            <person name="Pangilinan J."/>
            <person name="Park H.-J."/>
            <person name="Ramirez L."/>
            <person name="Alfaro M."/>
            <person name="Sun H."/>
            <person name="Tritt A."/>
            <person name="Yoshinaga Y."/>
            <person name="Zwiers L.-H."/>
            <person name="Turgeon B."/>
            <person name="Goodwin S."/>
            <person name="Spatafora J."/>
            <person name="Crous P."/>
            <person name="Grigoriev I."/>
        </authorList>
    </citation>
    <scope>NUCLEOTIDE SEQUENCE</scope>
    <source>
        <strain evidence="2">CBS 113979</strain>
    </source>
</reference>
<dbReference type="Proteomes" id="UP000800041">
    <property type="component" value="Unassembled WGS sequence"/>
</dbReference>